<gene>
    <name evidence="1" type="ORF">MRB53_025638</name>
</gene>
<dbReference type="EMBL" id="CM056816">
    <property type="protein sequence ID" value="KAJ8632302.1"/>
    <property type="molecule type" value="Genomic_DNA"/>
</dbReference>
<name>A0ACC2LG03_PERAE</name>
<protein>
    <submittedName>
        <fullName evidence="1">Uncharacterized protein</fullName>
    </submittedName>
</protein>
<evidence type="ECO:0000313" key="1">
    <source>
        <dbReference type="EMBL" id="KAJ8632302.1"/>
    </source>
</evidence>
<sequence length="356" mass="38633">MKRSAQSIPDSNESSVGSKRVMSRTLFDVHRAESSHQHQHLEGAPTLDPRRAEKSRQHVRALNTQFTSWVQSQLQNHPDELWEDGVQDYLKHASNILENYKDVVDWLKANAAKAESVPLTAPSAEKTPLTEAKANEINSQLNAKSGFACDGATPSVANSWSFNLLPRGQTSVLSGSQNGTPFNQTSVLPGSQSATAFKQDASDDPDGENDLEKPSSPSVKKTEEQGVLVVHEVKCKVYVKPENPADGAWKDMGMGQLSVKCREGASKATKESKPTVVVRNDVGKLLLNALLYPGIKMNIQKNTITTIFHTLAAGQVGGNEAGKDAVAAARTYLLRMKTVEETSKLAEAIKEYAPTA</sequence>
<keyword evidence="2" id="KW-1185">Reference proteome</keyword>
<comment type="caution">
    <text evidence="1">The sequence shown here is derived from an EMBL/GenBank/DDBJ whole genome shotgun (WGS) entry which is preliminary data.</text>
</comment>
<evidence type="ECO:0000313" key="2">
    <source>
        <dbReference type="Proteomes" id="UP001234297"/>
    </source>
</evidence>
<proteinExistence type="predicted"/>
<organism evidence="1 2">
    <name type="scientific">Persea americana</name>
    <name type="common">Avocado</name>
    <dbReference type="NCBI Taxonomy" id="3435"/>
    <lineage>
        <taxon>Eukaryota</taxon>
        <taxon>Viridiplantae</taxon>
        <taxon>Streptophyta</taxon>
        <taxon>Embryophyta</taxon>
        <taxon>Tracheophyta</taxon>
        <taxon>Spermatophyta</taxon>
        <taxon>Magnoliopsida</taxon>
        <taxon>Magnoliidae</taxon>
        <taxon>Laurales</taxon>
        <taxon>Lauraceae</taxon>
        <taxon>Persea</taxon>
    </lineage>
</organism>
<reference evidence="1 2" key="1">
    <citation type="journal article" date="2022" name="Hortic Res">
        <title>A haplotype resolved chromosomal level avocado genome allows analysis of novel avocado genes.</title>
        <authorList>
            <person name="Nath O."/>
            <person name="Fletcher S.J."/>
            <person name="Hayward A."/>
            <person name="Shaw L.M."/>
            <person name="Masouleh A.K."/>
            <person name="Furtado A."/>
            <person name="Henry R.J."/>
            <person name="Mitter N."/>
        </authorList>
    </citation>
    <scope>NUCLEOTIDE SEQUENCE [LARGE SCALE GENOMIC DNA]</scope>
    <source>
        <strain evidence="2">cv. Hass</strain>
    </source>
</reference>
<dbReference type="Proteomes" id="UP001234297">
    <property type="component" value="Chromosome 8"/>
</dbReference>
<accession>A0ACC2LG03</accession>